<gene>
    <name evidence="1" type="ORF">ABT39_MTgene5065</name>
</gene>
<keyword evidence="1" id="KW-0496">Mitochondrion</keyword>
<proteinExistence type="predicted"/>
<geneLocation type="mitochondrion" evidence="1"/>
<evidence type="ECO:0000313" key="1">
    <source>
        <dbReference type="EMBL" id="KUM48069.1"/>
    </source>
</evidence>
<reference evidence="1" key="1">
    <citation type="journal article" date="2015" name="Genome Biol. Evol.">
        <title>Organellar Genomes of White Spruce (Picea glauca): Assembly and Annotation.</title>
        <authorList>
            <person name="Jackman S.D."/>
            <person name="Warren R.L."/>
            <person name="Gibb E.A."/>
            <person name="Vandervalk B.P."/>
            <person name="Mohamadi H."/>
            <person name="Chu J."/>
            <person name="Raymond A."/>
            <person name="Pleasance S."/>
            <person name="Coope R."/>
            <person name="Wildung M.R."/>
            <person name="Ritland C.E."/>
            <person name="Bousquet J."/>
            <person name="Jones S.J."/>
            <person name="Bohlmann J."/>
            <person name="Birol I."/>
        </authorList>
    </citation>
    <scope>NUCLEOTIDE SEQUENCE [LARGE SCALE GENOMIC DNA]</scope>
    <source>
        <tissue evidence="1">Flushing bud</tissue>
    </source>
</reference>
<dbReference type="EMBL" id="LKAM01000006">
    <property type="protein sequence ID" value="KUM48069.1"/>
    <property type="molecule type" value="Genomic_DNA"/>
</dbReference>
<evidence type="ECO:0008006" key="2">
    <source>
        <dbReference type="Google" id="ProtNLM"/>
    </source>
</evidence>
<comment type="caution">
    <text evidence="1">The sequence shown here is derived from an EMBL/GenBank/DDBJ whole genome shotgun (WGS) entry which is preliminary data.</text>
</comment>
<dbReference type="SUPFAM" id="SSF53098">
    <property type="entry name" value="Ribonuclease H-like"/>
    <property type="match status" value="1"/>
</dbReference>
<dbReference type="GO" id="GO:0003676">
    <property type="term" value="F:nucleic acid binding"/>
    <property type="evidence" value="ECO:0007669"/>
    <property type="project" value="InterPro"/>
</dbReference>
<sequence length="93" mass="10216">MGGIIHSSLGYPIVFYSQKIGMTTNNLAELMAFSKGLHLVKALGIKHFIIGGFSQGISDKVGRLGPRETSNQHPTNWRLTHPLKEISLLLPSF</sequence>
<dbReference type="InterPro" id="IPR036397">
    <property type="entry name" value="RNaseH_sf"/>
</dbReference>
<accession>A0A101LZ92</accession>
<protein>
    <recommendedName>
        <fullName evidence="2">RNase H type-1 domain-containing protein</fullName>
    </recommendedName>
</protein>
<organism evidence="1">
    <name type="scientific">Picea glauca</name>
    <name type="common">White spruce</name>
    <name type="synonym">Pinus glauca</name>
    <dbReference type="NCBI Taxonomy" id="3330"/>
    <lineage>
        <taxon>Eukaryota</taxon>
        <taxon>Viridiplantae</taxon>
        <taxon>Streptophyta</taxon>
        <taxon>Embryophyta</taxon>
        <taxon>Tracheophyta</taxon>
        <taxon>Spermatophyta</taxon>
        <taxon>Pinopsida</taxon>
        <taxon>Pinidae</taxon>
        <taxon>Conifers I</taxon>
        <taxon>Pinales</taxon>
        <taxon>Pinaceae</taxon>
        <taxon>Picea</taxon>
    </lineage>
</organism>
<name>A0A101LZ92_PICGL</name>
<dbReference type="AlphaFoldDB" id="A0A101LZ92"/>
<dbReference type="Gene3D" id="3.30.420.10">
    <property type="entry name" value="Ribonuclease H-like superfamily/Ribonuclease H"/>
    <property type="match status" value="1"/>
</dbReference>
<dbReference type="InterPro" id="IPR012337">
    <property type="entry name" value="RNaseH-like_sf"/>
</dbReference>